<feature type="domain" description="Paraneoplastic antigen Ma-like N-terminal" evidence="3">
    <location>
        <begin position="12"/>
        <end position="98"/>
    </location>
</feature>
<dbReference type="STRING" id="1676925.ENSPKIP00000040410"/>
<reference evidence="4" key="2">
    <citation type="submission" date="2025-09" db="UniProtKB">
        <authorList>
            <consortium name="Ensembl"/>
        </authorList>
    </citation>
    <scope>IDENTIFICATION</scope>
</reference>
<dbReference type="PANTHER" id="PTHR23095:SF51">
    <property type="entry name" value="PARANEOPLASTIC ANTIGEN MA1 HOMOLOG-RELATED"/>
    <property type="match status" value="1"/>
</dbReference>
<evidence type="ECO:0000313" key="5">
    <source>
        <dbReference type="Proteomes" id="UP000261540"/>
    </source>
</evidence>
<keyword evidence="5" id="KW-1185">Reference proteome</keyword>
<dbReference type="Ensembl" id="ENSPKIT00000021430.1">
    <property type="protein sequence ID" value="ENSPKIP00000040410.1"/>
    <property type="gene ID" value="ENSPKIG00000017389.1"/>
</dbReference>
<evidence type="ECO:0000259" key="3">
    <source>
        <dbReference type="Pfam" id="PF20846"/>
    </source>
</evidence>
<protein>
    <submittedName>
        <fullName evidence="4">Uncharacterized protein</fullName>
    </submittedName>
</protein>
<accession>A0A3B3TCM2</accession>
<feature type="domain" description="Paraneoplastic antigen Ma-like C-terminal" evidence="2">
    <location>
        <begin position="153"/>
        <end position="313"/>
    </location>
</feature>
<dbReference type="Pfam" id="PF20846">
    <property type="entry name" value="PNMA_N"/>
    <property type="match status" value="1"/>
</dbReference>
<dbReference type="AlphaFoldDB" id="A0A3B3TCM2"/>
<dbReference type="PANTHER" id="PTHR23095">
    <property type="entry name" value="PARANEOPLASTIC ANTIGEN"/>
    <property type="match status" value="1"/>
</dbReference>
<evidence type="ECO:0000313" key="4">
    <source>
        <dbReference type="Ensembl" id="ENSPKIP00000040410.1"/>
    </source>
</evidence>
<dbReference type="GeneTree" id="ENSGT01030000234522"/>
<dbReference type="InterPro" id="IPR048270">
    <property type="entry name" value="PNMA_C"/>
</dbReference>
<sequence length="382" mass="43185">MSSPYIELVREFKEWCRGEGLDEAHSLVVLVPEGTEIAHIEATMETIKALGRVRVRGRTYSRKHDCLTVLCECKEKLDTSKVPPEVIPLGGTERWRIVLVAESPGLDDDDQNLPENPPSDGSAESLIRAVGDMLAKMGRPSGENNSYRRLRLFSGMLPTPLGEETLDHWLEHAWLMVEESDSSAKEKRRRIIESLKGPALAVVQAVRTADPEVSPAQCLEAIDSAFGSTETGEDLYFAFRLLQQQPKEKLSDFLRRLELSLNKVVRRGGLSPYRADRARVEQLLRGAVHSDMMMVQLKLRERKESPPSFLELLSEIRGEEEYEFSRRKNLGLKGKHKLESQWSSIPHVVVAKLPNLPVYRVRPEGGRGTFRTLHRDHLLPIG</sequence>
<name>A0A3B3TCM2_9TELE</name>
<feature type="region of interest" description="Disordered" evidence="1">
    <location>
        <begin position="105"/>
        <end position="124"/>
    </location>
</feature>
<dbReference type="InterPro" id="IPR026523">
    <property type="entry name" value="PNMA"/>
</dbReference>
<dbReference type="Proteomes" id="UP000261540">
    <property type="component" value="Unplaced"/>
</dbReference>
<organism evidence="4 5">
    <name type="scientific">Paramormyrops kingsleyae</name>
    <dbReference type="NCBI Taxonomy" id="1676925"/>
    <lineage>
        <taxon>Eukaryota</taxon>
        <taxon>Metazoa</taxon>
        <taxon>Chordata</taxon>
        <taxon>Craniata</taxon>
        <taxon>Vertebrata</taxon>
        <taxon>Euteleostomi</taxon>
        <taxon>Actinopterygii</taxon>
        <taxon>Neopterygii</taxon>
        <taxon>Teleostei</taxon>
        <taxon>Osteoglossocephala</taxon>
        <taxon>Osteoglossomorpha</taxon>
        <taxon>Osteoglossiformes</taxon>
        <taxon>Mormyridae</taxon>
        <taxon>Paramormyrops</taxon>
    </lineage>
</organism>
<dbReference type="Pfam" id="PF14893">
    <property type="entry name" value="PNMA"/>
    <property type="match status" value="1"/>
</dbReference>
<evidence type="ECO:0000256" key="1">
    <source>
        <dbReference type="SAM" id="MobiDB-lite"/>
    </source>
</evidence>
<reference evidence="4" key="1">
    <citation type="submission" date="2025-08" db="UniProtKB">
        <authorList>
            <consortium name="Ensembl"/>
        </authorList>
    </citation>
    <scope>IDENTIFICATION</scope>
</reference>
<dbReference type="InterPro" id="IPR048271">
    <property type="entry name" value="PNMA_N"/>
</dbReference>
<proteinExistence type="predicted"/>
<evidence type="ECO:0000259" key="2">
    <source>
        <dbReference type="Pfam" id="PF14893"/>
    </source>
</evidence>